<evidence type="ECO:0000313" key="1">
    <source>
        <dbReference type="EMBL" id="SYV97357.1"/>
    </source>
</evidence>
<sequence>MLVKEADERKNILDHINQINDPKKRQALLDELKEAKTW</sequence>
<accession>A0A3B0PNH0</accession>
<dbReference type="EMBL" id="LS991951">
    <property type="protein sequence ID" value="SYV97357.1"/>
    <property type="molecule type" value="Genomic_DNA"/>
</dbReference>
<dbReference type="KEGG" id="medw:NCTC10132_00722"/>
<gene>
    <name evidence="1" type="ORF">NCTC10132_00722</name>
</gene>
<dbReference type="Proteomes" id="UP000257559">
    <property type="component" value="Chromosome"/>
</dbReference>
<evidence type="ECO:0000313" key="2">
    <source>
        <dbReference type="Proteomes" id="UP000257559"/>
    </source>
</evidence>
<dbReference type="AlphaFoldDB" id="A0A3B0PNH0"/>
<reference evidence="2" key="1">
    <citation type="submission" date="2018-06" db="EMBL/GenBank/DDBJ databases">
        <authorList>
            <consortium name="Pathogen Informatics"/>
        </authorList>
    </citation>
    <scope>NUCLEOTIDE SEQUENCE [LARGE SCALE GENOMIC DNA]</scope>
    <source>
        <strain evidence="2">NCTC10132</strain>
    </source>
</reference>
<protein>
    <submittedName>
        <fullName evidence="1">Uncharacterized protein</fullName>
    </submittedName>
</protein>
<feature type="non-terminal residue" evidence="1">
    <location>
        <position position="38"/>
    </location>
</feature>
<organism evidence="1 2">
    <name type="scientific">Mycoplasmopsis edwardii</name>
    <dbReference type="NCBI Taxonomy" id="53558"/>
    <lineage>
        <taxon>Bacteria</taxon>
        <taxon>Bacillati</taxon>
        <taxon>Mycoplasmatota</taxon>
        <taxon>Mycoplasmoidales</taxon>
        <taxon>Metamycoplasmataceae</taxon>
        <taxon>Mycoplasmopsis</taxon>
    </lineage>
</organism>
<proteinExistence type="predicted"/>
<name>A0A3B0PNH0_9BACT</name>
<keyword evidence="2" id="KW-1185">Reference proteome</keyword>